<dbReference type="PANTHER" id="PTHR43244">
    <property type="match status" value="1"/>
</dbReference>
<dbReference type="Gene3D" id="3.20.20.30">
    <property type="entry name" value="Luciferase-like domain"/>
    <property type="match status" value="1"/>
</dbReference>
<dbReference type="Proteomes" id="UP000460221">
    <property type="component" value="Unassembled WGS sequence"/>
</dbReference>
<protein>
    <submittedName>
        <fullName evidence="3">LLM class flavin-dependent oxidoreductase</fullName>
    </submittedName>
</protein>
<dbReference type="InterPro" id="IPR036661">
    <property type="entry name" value="Luciferase-like_sf"/>
</dbReference>
<dbReference type="Pfam" id="PF00296">
    <property type="entry name" value="Bac_luciferase"/>
    <property type="match status" value="1"/>
</dbReference>
<accession>A0A7K1FGW2</accession>
<dbReference type="RefSeq" id="WP_407666776.1">
    <property type="nucleotide sequence ID" value="NZ_WLYK01000001.1"/>
</dbReference>
<dbReference type="InterPro" id="IPR050564">
    <property type="entry name" value="F420-G6PD/mer"/>
</dbReference>
<evidence type="ECO:0000259" key="2">
    <source>
        <dbReference type="Pfam" id="PF00296"/>
    </source>
</evidence>
<dbReference type="SUPFAM" id="SSF51679">
    <property type="entry name" value="Bacterial luciferase-like"/>
    <property type="match status" value="1"/>
</dbReference>
<organism evidence="3 4">
    <name type="scientific">Nakamurella alba</name>
    <dbReference type="NCBI Taxonomy" id="2665158"/>
    <lineage>
        <taxon>Bacteria</taxon>
        <taxon>Bacillati</taxon>
        <taxon>Actinomycetota</taxon>
        <taxon>Actinomycetes</taxon>
        <taxon>Nakamurellales</taxon>
        <taxon>Nakamurellaceae</taxon>
        <taxon>Nakamurella</taxon>
    </lineage>
</organism>
<keyword evidence="1" id="KW-0560">Oxidoreductase</keyword>
<dbReference type="AlphaFoldDB" id="A0A7K1FGW2"/>
<reference evidence="3 4" key="1">
    <citation type="submission" date="2019-11" db="EMBL/GenBank/DDBJ databases">
        <authorList>
            <person name="Jiang L.-Q."/>
        </authorList>
    </citation>
    <scope>NUCLEOTIDE SEQUENCE [LARGE SCALE GENOMIC DNA]</scope>
    <source>
        <strain evidence="3 4">YIM 132087</strain>
    </source>
</reference>
<gene>
    <name evidence="3" type="ORF">GIS00_01010</name>
</gene>
<proteinExistence type="predicted"/>
<evidence type="ECO:0000313" key="4">
    <source>
        <dbReference type="Proteomes" id="UP000460221"/>
    </source>
</evidence>
<evidence type="ECO:0000256" key="1">
    <source>
        <dbReference type="ARBA" id="ARBA00023002"/>
    </source>
</evidence>
<dbReference type="InterPro" id="IPR011251">
    <property type="entry name" value="Luciferase-like_dom"/>
</dbReference>
<evidence type="ECO:0000313" key="3">
    <source>
        <dbReference type="EMBL" id="MTD12523.1"/>
    </source>
</evidence>
<keyword evidence="4" id="KW-1185">Reference proteome</keyword>
<dbReference type="PANTHER" id="PTHR43244:SF1">
    <property type="entry name" value="5,10-METHYLENETETRAHYDROMETHANOPTERIN REDUCTASE"/>
    <property type="match status" value="1"/>
</dbReference>
<name>A0A7K1FGW2_9ACTN</name>
<dbReference type="EMBL" id="WLYK01000001">
    <property type="protein sequence ID" value="MTD12523.1"/>
    <property type="molecule type" value="Genomic_DNA"/>
</dbReference>
<feature type="domain" description="Luciferase-like" evidence="2">
    <location>
        <begin position="24"/>
        <end position="252"/>
    </location>
</feature>
<sequence length="302" mass="31515">MVTTVGISLPHDAVVGPERRAVLDRVAAAGLDGLTVGDHISFHGGTGFDGIVSATSVLAARDDLDVLIGVYLLGLRHPMLAARQIATLAELAPGRLVLGAGVGGEDRNEISNAGVDPASRGRRLDETLGLLRQLLTGAPVTHHGEFFDLVDAVIFPPPAPAVPIVIGGTSPSAIRRTAKYGDGWLGIFCSARRLAATRTEILEQAAGLGRAPDWFGVNIWCGIDPDPGRARELLAAKLEGMYRLPYEKFQYIAPAGTPEQIAEFAAAFVAGGAGHVTLIPVAGTVTDSIDLSAEVRRLLVAG</sequence>
<dbReference type="GO" id="GO:0016705">
    <property type="term" value="F:oxidoreductase activity, acting on paired donors, with incorporation or reduction of molecular oxygen"/>
    <property type="evidence" value="ECO:0007669"/>
    <property type="project" value="InterPro"/>
</dbReference>
<comment type="caution">
    <text evidence="3">The sequence shown here is derived from an EMBL/GenBank/DDBJ whole genome shotgun (WGS) entry which is preliminary data.</text>
</comment>